<evidence type="ECO:0000313" key="4">
    <source>
        <dbReference type="Proteomes" id="UP001500339"/>
    </source>
</evidence>
<feature type="domain" description="Ferrous iron transporter FeoA-like" evidence="2">
    <location>
        <begin position="1"/>
        <end position="73"/>
    </location>
</feature>
<dbReference type="SMART" id="SM00899">
    <property type="entry name" value="FeoA"/>
    <property type="match status" value="1"/>
</dbReference>
<evidence type="ECO:0000313" key="3">
    <source>
        <dbReference type="EMBL" id="GAA0721726.1"/>
    </source>
</evidence>
<dbReference type="InterPro" id="IPR008988">
    <property type="entry name" value="Transcriptional_repressor_C"/>
</dbReference>
<keyword evidence="1" id="KW-0408">Iron</keyword>
<reference evidence="3 4" key="1">
    <citation type="journal article" date="2019" name="Int. J. Syst. Evol. Microbiol.">
        <title>The Global Catalogue of Microorganisms (GCM) 10K type strain sequencing project: providing services to taxonomists for standard genome sequencing and annotation.</title>
        <authorList>
            <consortium name="The Broad Institute Genomics Platform"/>
            <consortium name="The Broad Institute Genome Sequencing Center for Infectious Disease"/>
            <person name="Wu L."/>
            <person name="Ma J."/>
        </authorList>
    </citation>
    <scope>NUCLEOTIDE SEQUENCE [LARGE SCALE GENOMIC DNA]</scope>
    <source>
        <strain evidence="3 4">JCM 1405</strain>
    </source>
</reference>
<comment type="caution">
    <text evidence="3">The sequence shown here is derived from an EMBL/GenBank/DDBJ whole genome shotgun (WGS) entry which is preliminary data.</text>
</comment>
<dbReference type="EMBL" id="BAAACF010000001">
    <property type="protein sequence ID" value="GAA0721726.1"/>
    <property type="molecule type" value="Genomic_DNA"/>
</dbReference>
<organism evidence="3 4">
    <name type="scientific">Clostridium malenominatum</name>
    <dbReference type="NCBI Taxonomy" id="1539"/>
    <lineage>
        <taxon>Bacteria</taxon>
        <taxon>Bacillati</taxon>
        <taxon>Bacillota</taxon>
        <taxon>Clostridia</taxon>
        <taxon>Eubacteriales</taxon>
        <taxon>Clostridiaceae</taxon>
        <taxon>Clostridium</taxon>
    </lineage>
</organism>
<dbReference type="Pfam" id="PF04023">
    <property type="entry name" value="FeoA"/>
    <property type="match status" value="1"/>
</dbReference>
<accession>A0ABN1IV82</accession>
<name>A0ABN1IV82_9CLOT</name>
<gene>
    <name evidence="3" type="ORF">GCM10008905_12450</name>
</gene>
<evidence type="ECO:0000256" key="1">
    <source>
        <dbReference type="ARBA" id="ARBA00023004"/>
    </source>
</evidence>
<proteinExistence type="predicted"/>
<dbReference type="SUPFAM" id="SSF50037">
    <property type="entry name" value="C-terminal domain of transcriptional repressors"/>
    <property type="match status" value="1"/>
</dbReference>
<sequence>MSINELKPGDRAYIKDICGDEKLCKRLLALGCIKGTEVEVKKTAPFGDPLIINFRGFDLAIRKKDAKNIHVNLNERLEAIYDNCCASR</sequence>
<dbReference type="PANTHER" id="PTHR42954">
    <property type="entry name" value="FE(2+) TRANSPORT PROTEIN A"/>
    <property type="match status" value="1"/>
</dbReference>
<dbReference type="RefSeq" id="WP_343767874.1">
    <property type="nucleotide sequence ID" value="NZ_BAAACF010000001.1"/>
</dbReference>
<dbReference type="Gene3D" id="2.30.30.90">
    <property type="match status" value="1"/>
</dbReference>
<dbReference type="InterPro" id="IPR038157">
    <property type="entry name" value="FeoA_core_dom"/>
</dbReference>
<keyword evidence="4" id="KW-1185">Reference proteome</keyword>
<dbReference type="InterPro" id="IPR007167">
    <property type="entry name" value="Fe-transptr_FeoA-like"/>
</dbReference>
<dbReference type="InterPro" id="IPR052713">
    <property type="entry name" value="FeoA"/>
</dbReference>
<dbReference type="Proteomes" id="UP001500339">
    <property type="component" value="Unassembled WGS sequence"/>
</dbReference>
<dbReference type="PANTHER" id="PTHR42954:SF2">
    <property type="entry name" value="FE(2+) TRANSPORT PROTEIN A"/>
    <property type="match status" value="1"/>
</dbReference>
<evidence type="ECO:0000259" key="2">
    <source>
        <dbReference type="SMART" id="SM00899"/>
    </source>
</evidence>
<protein>
    <submittedName>
        <fullName evidence="3">Ferrous iron transport protein A</fullName>
    </submittedName>
</protein>